<reference evidence="2 3" key="1">
    <citation type="submission" date="2021-05" db="EMBL/GenBank/DDBJ databases">
        <title>Novel Bacillus species.</title>
        <authorList>
            <person name="Liu G."/>
        </authorList>
    </citation>
    <scope>NUCLEOTIDE SEQUENCE [LARGE SCALE GENOMIC DNA]</scope>
    <source>
        <strain evidence="3">FJAT-49780</strain>
    </source>
</reference>
<feature type="region of interest" description="Disordered" evidence="1">
    <location>
        <begin position="67"/>
        <end position="90"/>
    </location>
</feature>
<organism evidence="2 3">
    <name type="scientific">Lederbergia citri</name>
    <dbReference type="NCBI Taxonomy" id="2833580"/>
    <lineage>
        <taxon>Bacteria</taxon>
        <taxon>Bacillati</taxon>
        <taxon>Bacillota</taxon>
        <taxon>Bacilli</taxon>
        <taxon>Bacillales</taxon>
        <taxon>Bacillaceae</taxon>
        <taxon>Lederbergia</taxon>
    </lineage>
</organism>
<evidence type="ECO:0000256" key="1">
    <source>
        <dbReference type="SAM" id="MobiDB-lite"/>
    </source>
</evidence>
<dbReference type="RefSeq" id="WP_213124856.1">
    <property type="nucleotide sequence ID" value="NZ_JAGYPG010000002.1"/>
</dbReference>
<name>A0A942TFY1_9BACI</name>
<keyword evidence="3" id="KW-1185">Reference proteome</keyword>
<accession>A0A942TFY1</accession>
<dbReference type="EMBL" id="JAGYPG010000002">
    <property type="protein sequence ID" value="MBS4195654.1"/>
    <property type="molecule type" value="Genomic_DNA"/>
</dbReference>
<comment type="caution">
    <text evidence="2">The sequence shown here is derived from an EMBL/GenBank/DDBJ whole genome shotgun (WGS) entry which is preliminary data.</text>
</comment>
<dbReference type="Proteomes" id="UP000681414">
    <property type="component" value="Unassembled WGS sequence"/>
</dbReference>
<proteinExistence type="predicted"/>
<dbReference type="AlphaFoldDB" id="A0A942TFY1"/>
<evidence type="ECO:0000313" key="3">
    <source>
        <dbReference type="Proteomes" id="UP000681414"/>
    </source>
</evidence>
<dbReference type="Gene3D" id="3.30.1490.480">
    <property type="entry name" value="Endolytic murein transglycosylase"/>
    <property type="match status" value="1"/>
</dbReference>
<protein>
    <recommendedName>
        <fullName evidence="4">Endolytic transglycosylase MltG</fullName>
    </recommendedName>
</protein>
<evidence type="ECO:0008006" key="4">
    <source>
        <dbReference type="Google" id="ProtNLM"/>
    </source>
</evidence>
<evidence type="ECO:0000313" key="2">
    <source>
        <dbReference type="EMBL" id="MBS4195654.1"/>
    </source>
</evidence>
<gene>
    <name evidence="2" type="ORF">KHA97_11350</name>
</gene>
<sequence length="165" mass="18328">MTYKSMRSFAGGLIVAASMCGAVYYFGPNEADNAQAVEKPSIDEMKSMLVSEGYVIHSEEEWHEQEAAVKAAKDSAQEKEKPEEKVEEKAGEVKEKIIYRTMVTVTPGMTSIDVGKALERAKIIDSGMKFFNEVEKQGLSKDLRPGTFEVESGMTMKEIISIIFK</sequence>